<dbReference type="KEGG" id="bvk:117233984"/>
<reference evidence="3" key="1">
    <citation type="submission" date="2025-08" db="UniProtKB">
        <authorList>
            <consortium name="RefSeq"/>
        </authorList>
    </citation>
    <scope>IDENTIFICATION</scope>
    <source>
        <tissue evidence="3">Muscle</tissue>
    </source>
</reference>
<feature type="domain" description="CCHC-type" evidence="1">
    <location>
        <begin position="276"/>
        <end position="292"/>
    </location>
</feature>
<gene>
    <name evidence="3" type="primary">LOC117233984</name>
</gene>
<name>A0A6J3KE60_9HYME</name>
<feature type="domain" description="CCHC-type" evidence="1">
    <location>
        <begin position="257"/>
        <end position="272"/>
    </location>
</feature>
<proteinExistence type="predicted"/>
<protein>
    <submittedName>
        <fullName evidence="3">Uncharacterized protein LOC117233984 isoform X1</fullName>
    </submittedName>
</protein>
<keyword evidence="2" id="KW-1185">Reference proteome</keyword>
<evidence type="ECO:0000313" key="3">
    <source>
        <dbReference type="RefSeq" id="XP_033350641.1"/>
    </source>
</evidence>
<sequence>MNCCRGFLAYLPIKKSHQRNWYNHRRDQASDGNSHNKNVSAERTTKVPYVKLPAPFMTEEEFFKNWNTWKNNFLAFKRAQNKNNSDKQQWGNLLLNLMGPVGQDIHNTFVFNFPNDKENVDILIEKFDEYYIFSGRKKIPLENVYKYIDDLQLIIKEKNIKNEEELIKKKILTEINEHQFTNAAKQLIPIFIFSSDFNKLTLKEIAFIWKLYTDIISCLCCGGNHSSEKCPALGKQCVKCNKWNHFPRRCPTIFIYNCNYCGGDHMRKKCPAFNEICTKCQKLNHFKWKCHLVQIAQCHFCGLSHAASRSLCPAKDNVCSICKHIGHVPSKCNKKFYTHKH</sequence>
<dbReference type="AlphaFoldDB" id="A0A6J3KE60"/>
<dbReference type="SMART" id="SM00343">
    <property type="entry name" value="ZnF_C2HC"/>
    <property type="match status" value="4"/>
</dbReference>
<evidence type="ECO:0000313" key="2">
    <source>
        <dbReference type="Proteomes" id="UP000504631"/>
    </source>
</evidence>
<dbReference type="Gene3D" id="4.10.60.10">
    <property type="entry name" value="Zinc finger, CCHC-type"/>
    <property type="match status" value="1"/>
</dbReference>
<dbReference type="RefSeq" id="XP_033350641.1">
    <property type="nucleotide sequence ID" value="XM_033494750.1"/>
</dbReference>
<feature type="domain" description="CCHC-type" evidence="1">
    <location>
        <begin position="318"/>
        <end position="334"/>
    </location>
</feature>
<dbReference type="InterPro" id="IPR001878">
    <property type="entry name" value="Znf_CCHC"/>
</dbReference>
<dbReference type="GeneID" id="117233984"/>
<dbReference type="GO" id="GO:0008270">
    <property type="term" value="F:zinc ion binding"/>
    <property type="evidence" value="ECO:0007669"/>
    <property type="project" value="InterPro"/>
</dbReference>
<evidence type="ECO:0000259" key="1">
    <source>
        <dbReference type="SMART" id="SM00343"/>
    </source>
</evidence>
<feature type="domain" description="CCHC-type" evidence="1">
    <location>
        <begin position="236"/>
        <end position="252"/>
    </location>
</feature>
<accession>A0A6J3KE60</accession>
<dbReference type="GO" id="GO:0003676">
    <property type="term" value="F:nucleic acid binding"/>
    <property type="evidence" value="ECO:0007669"/>
    <property type="project" value="InterPro"/>
</dbReference>
<organism evidence="2 3">
    <name type="scientific">Bombus vosnesenskii</name>
    <dbReference type="NCBI Taxonomy" id="207650"/>
    <lineage>
        <taxon>Eukaryota</taxon>
        <taxon>Metazoa</taxon>
        <taxon>Ecdysozoa</taxon>
        <taxon>Arthropoda</taxon>
        <taxon>Hexapoda</taxon>
        <taxon>Insecta</taxon>
        <taxon>Pterygota</taxon>
        <taxon>Neoptera</taxon>
        <taxon>Endopterygota</taxon>
        <taxon>Hymenoptera</taxon>
        <taxon>Apocrita</taxon>
        <taxon>Aculeata</taxon>
        <taxon>Apoidea</taxon>
        <taxon>Anthophila</taxon>
        <taxon>Apidae</taxon>
        <taxon>Bombus</taxon>
        <taxon>Pyrobombus</taxon>
    </lineage>
</organism>
<dbReference type="Proteomes" id="UP000504631">
    <property type="component" value="Unplaced"/>
</dbReference>